<dbReference type="OrthoDB" id="9813612at2"/>
<dbReference type="EMBL" id="BHXQ01000005">
    <property type="protein sequence ID" value="GCC52562.1"/>
    <property type="molecule type" value="Genomic_DNA"/>
</dbReference>
<dbReference type="GO" id="GO:0030170">
    <property type="term" value="F:pyridoxal phosphate binding"/>
    <property type="evidence" value="ECO:0007669"/>
    <property type="project" value="InterPro"/>
</dbReference>
<keyword evidence="4" id="KW-0663">Pyridoxal phosphate</keyword>
<sequence length="381" mass="42201">MENVSRRKWFKSAAGLTVGFVSIPALVDQLMAAPVSEAERLHTSSILKDGIVRLGSNENPYGPSPKAREAIVASLNEGNRYAFEATTSFKKFLAQKEGVTPDHIMIGNGSSELLCVAGIGVGLEGKRVVSPFPTFRLLMDFAERMGATWDRVDVNGKLELDLEKIASAVRSDTRMIFLVNPNNPTGTLIDFNAYQNFCEEMAKKTTVYSDEAYLEFVEPSQQRSMVELIKKGSDVIVSRTFSKIYGLAGLRLGYVIAQPDRIKQMSKYQMGGGININQAVLAAAKACVDDTTFMKMTREKNATARKVLEDYLTKRNISFGKSHINLLFFPAPVDGKTILAQTEEAGYQIRVWDYAGKEWCRVSIGTQEEMQGFVTALDKIL</sequence>
<dbReference type="Proteomes" id="UP000288227">
    <property type="component" value="Unassembled WGS sequence"/>
</dbReference>
<dbReference type="PROSITE" id="PS51318">
    <property type="entry name" value="TAT"/>
    <property type="match status" value="1"/>
</dbReference>
<protein>
    <submittedName>
        <fullName evidence="6">Histidinol-phosphate aminotransferase family protein</fullName>
    </submittedName>
</protein>
<dbReference type="InterPro" id="IPR004839">
    <property type="entry name" value="Aminotransferase_I/II_large"/>
</dbReference>
<keyword evidence="3 6" id="KW-0808">Transferase</keyword>
<dbReference type="Gene3D" id="3.40.640.10">
    <property type="entry name" value="Type I PLP-dependent aspartate aminotransferase-like (Major domain)"/>
    <property type="match status" value="1"/>
</dbReference>
<dbReference type="PANTHER" id="PTHR43643:SF3">
    <property type="entry name" value="HISTIDINOL-PHOSPHATE AMINOTRANSFERASE"/>
    <property type="match status" value="1"/>
</dbReference>
<dbReference type="PANTHER" id="PTHR43643">
    <property type="entry name" value="HISTIDINOL-PHOSPHATE AMINOTRANSFERASE 2"/>
    <property type="match status" value="1"/>
</dbReference>
<keyword evidence="2 6" id="KW-0032">Aminotransferase</keyword>
<feature type="domain" description="Aminotransferase class I/classII large" evidence="5">
    <location>
        <begin position="51"/>
        <end position="377"/>
    </location>
</feature>
<evidence type="ECO:0000256" key="2">
    <source>
        <dbReference type="ARBA" id="ARBA00022576"/>
    </source>
</evidence>
<dbReference type="AlphaFoldDB" id="A0A401UCG1"/>
<name>A0A401UCG1_9BACT</name>
<keyword evidence="7" id="KW-1185">Reference proteome</keyword>
<dbReference type="RefSeq" id="WP_127123219.1">
    <property type="nucleotide sequence ID" value="NZ_BHXQ01000005.1"/>
</dbReference>
<accession>A0A401UCG1</accession>
<evidence type="ECO:0000259" key="5">
    <source>
        <dbReference type="Pfam" id="PF00155"/>
    </source>
</evidence>
<comment type="similarity">
    <text evidence="1">Belongs to the class-II pyridoxal-phosphate-dependent aminotransferase family. Histidinol-phosphate aminotransferase subfamily.</text>
</comment>
<dbReference type="InterPro" id="IPR015424">
    <property type="entry name" value="PyrdxlP-dep_Trfase"/>
</dbReference>
<dbReference type="GO" id="GO:0008483">
    <property type="term" value="F:transaminase activity"/>
    <property type="evidence" value="ECO:0007669"/>
    <property type="project" value="UniProtKB-KW"/>
</dbReference>
<proteinExistence type="inferred from homology"/>
<evidence type="ECO:0000256" key="4">
    <source>
        <dbReference type="ARBA" id="ARBA00022898"/>
    </source>
</evidence>
<dbReference type="InterPro" id="IPR015422">
    <property type="entry name" value="PyrdxlP-dep_Trfase_small"/>
</dbReference>
<dbReference type="SUPFAM" id="SSF53383">
    <property type="entry name" value="PLP-dependent transferases"/>
    <property type="match status" value="1"/>
</dbReference>
<gene>
    <name evidence="6" type="ORF">SanaruYs_27990</name>
</gene>
<evidence type="ECO:0000313" key="6">
    <source>
        <dbReference type="EMBL" id="GCC52562.1"/>
    </source>
</evidence>
<dbReference type="InterPro" id="IPR050106">
    <property type="entry name" value="HistidinolP_aminotransfase"/>
</dbReference>
<dbReference type="CDD" id="cd00609">
    <property type="entry name" value="AAT_like"/>
    <property type="match status" value="1"/>
</dbReference>
<evidence type="ECO:0000256" key="3">
    <source>
        <dbReference type="ARBA" id="ARBA00022679"/>
    </source>
</evidence>
<evidence type="ECO:0000313" key="7">
    <source>
        <dbReference type="Proteomes" id="UP000288227"/>
    </source>
</evidence>
<dbReference type="Pfam" id="PF00155">
    <property type="entry name" value="Aminotran_1_2"/>
    <property type="match status" value="1"/>
</dbReference>
<reference evidence="6 7" key="1">
    <citation type="submission" date="2018-11" db="EMBL/GenBank/DDBJ databases">
        <title>Chryseotalea sanarue gen. nov., sp., nov., a member of the family Cytophagaceae, isolated from a brackish lake in Hamamatsu Japan.</title>
        <authorList>
            <person name="Maejima Y."/>
            <person name="Iino T."/>
            <person name="Muraguchi Y."/>
            <person name="Fukuda K."/>
            <person name="Ohkuma M."/>
            <person name="Moriuchi R."/>
            <person name="Dohra H."/>
            <person name="Kimbara K."/>
            <person name="Shintani M."/>
        </authorList>
    </citation>
    <scope>NUCLEOTIDE SEQUENCE [LARGE SCALE GENOMIC DNA]</scope>
    <source>
        <strain evidence="6 7">Ys</strain>
    </source>
</reference>
<organism evidence="6 7">
    <name type="scientific">Chryseotalea sanaruensis</name>
    <dbReference type="NCBI Taxonomy" id="2482724"/>
    <lineage>
        <taxon>Bacteria</taxon>
        <taxon>Pseudomonadati</taxon>
        <taxon>Bacteroidota</taxon>
        <taxon>Cytophagia</taxon>
        <taxon>Cytophagales</taxon>
        <taxon>Chryseotaleaceae</taxon>
        <taxon>Chryseotalea</taxon>
    </lineage>
</organism>
<evidence type="ECO:0000256" key="1">
    <source>
        <dbReference type="ARBA" id="ARBA00007970"/>
    </source>
</evidence>
<dbReference type="Gene3D" id="3.90.1150.10">
    <property type="entry name" value="Aspartate Aminotransferase, domain 1"/>
    <property type="match status" value="1"/>
</dbReference>
<dbReference type="InterPro" id="IPR006311">
    <property type="entry name" value="TAT_signal"/>
</dbReference>
<dbReference type="InterPro" id="IPR015421">
    <property type="entry name" value="PyrdxlP-dep_Trfase_major"/>
</dbReference>
<comment type="caution">
    <text evidence="6">The sequence shown here is derived from an EMBL/GenBank/DDBJ whole genome shotgun (WGS) entry which is preliminary data.</text>
</comment>